<feature type="signal peptide" evidence="11">
    <location>
        <begin position="1"/>
        <end position="25"/>
    </location>
</feature>
<keyword evidence="8" id="KW-0449">Lipoprotein</keyword>
<comment type="function">
    <text evidence="1">VSG forms a coat on the surface of the parasite. The trypanosome evades the immune response of the host by expressing a series of antigenically distinct VSGs from an estimated 1000 VSG genes.</text>
</comment>
<keyword evidence="5 11" id="KW-0732">Signal</keyword>
<keyword evidence="9" id="KW-0175">Coiled coil</keyword>
<evidence type="ECO:0000256" key="7">
    <source>
        <dbReference type="ARBA" id="ARBA00023180"/>
    </source>
</evidence>
<evidence type="ECO:0000256" key="9">
    <source>
        <dbReference type="SAM" id="Coils"/>
    </source>
</evidence>
<dbReference type="VEuPathDB" id="TriTrypDB:Tb11.0590"/>
<sequence>MRRSSIAVNALYVALFITTAEHGYSAVSAGDNANEFNLLCKLVALAENTPPHAAAETTDNTTAAEIMRLNMTLSNPKWQQMFVKDAATKTMQNSRPPNLSTHTEWQEYWSSWSKAAEDVLKNVNMKEIEAMKLSALTAEQRAQATTAIRQLAEEVHEITKAQTQLAQSLNSVKKPPKHTLKTVVYGSSDKTASTVLNTDAYKSGGESYIAACTGTTEAIQVKSIVGIIACLCAKADSNPENRACGTTVKIATAQWTVSSAPASTDVTEPLTFCNKATPKKLTASYIKAIIEDLQSAIKIKGNAGILGASETGNSCDGKNNGGLCVKVDDWAANGVVKLGKLTWLQPLETLAEELEEQEQAVAEAAALDKRLKNIKQKALKVGVNSWHIKEEDTAKQKDNADQTQTNSAGTRRDQAKAEKECNAAGDDKEACKKLESQGCVFNKDGETAKKCELKKDVKEKLDKESQQAVNGKPTNTTGSNSFAIKASPLLLAFLLF</sequence>
<organism evidence="13">
    <name type="scientific">Trypanosoma brucei</name>
    <dbReference type="NCBI Taxonomy" id="5691"/>
    <lineage>
        <taxon>Eukaryota</taxon>
        <taxon>Discoba</taxon>
        <taxon>Euglenozoa</taxon>
        <taxon>Kinetoplastea</taxon>
        <taxon>Metakinetoplastina</taxon>
        <taxon>Trypanosomatida</taxon>
        <taxon>Trypanosomatidae</taxon>
        <taxon>Trypanosoma</taxon>
    </lineage>
</organism>
<reference evidence="13" key="1">
    <citation type="submission" date="2016-08" db="EMBL/GenBank/DDBJ databases">
        <title>VSG repertoire of Trypanosoma brucei EATRO 1125.</title>
        <authorList>
            <person name="Cross G.A."/>
        </authorList>
    </citation>
    <scope>NUCLEOTIDE SEQUENCE</scope>
    <source>
        <strain evidence="13">EATRO 1125</strain>
    </source>
</reference>
<dbReference type="VEuPathDB" id="TriTrypDB:Tb427_000091500"/>
<keyword evidence="4" id="KW-0336">GPI-anchor</keyword>
<evidence type="ECO:0000256" key="4">
    <source>
        <dbReference type="ARBA" id="ARBA00022622"/>
    </source>
</evidence>
<keyword evidence="7" id="KW-0325">Glycoprotein</keyword>
<feature type="domain" description="Trypanosome variant surface glycoprotein B-type N-terminal" evidence="12">
    <location>
        <begin position="15"/>
        <end position="373"/>
    </location>
</feature>
<dbReference type="EMBL" id="KX698659">
    <property type="protein sequence ID" value="APD72615.1"/>
    <property type="molecule type" value="Genomic_DNA"/>
</dbReference>
<dbReference type="Pfam" id="PF13206">
    <property type="entry name" value="VSG_B"/>
    <property type="match status" value="1"/>
</dbReference>
<keyword evidence="3" id="KW-1003">Cell membrane</keyword>
<dbReference type="GO" id="GO:0098552">
    <property type="term" value="C:side of membrane"/>
    <property type="evidence" value="ECO:0007669"/>
    <property type="project" value="UniProtKB-KW"/>
</dbReference>
<protein>
    <submittedName>
        <fullName evidence="13">Variant surface glycoprotein 1125.74</fullName>
    </submittedName>
</protein>
<dbReference type="InterPro" id="IPR027446">
    <property type="entry name" value="VSG_C_dom_sf"/>
</dbReference>
<feature type="compositionally biased region" description="Basic and acidic residues" evidence="10">
    <location>
        <begin position="390"/>
        <end position="400"/>
    </location>
</feature>
<comment type="subcellular location">
    <subcellularLocation>
        <location evidence="2">Cell membrane</location>
        <topology evidence="2">Lipid-anchor</topology>
        <topology evidence="2">GPI-anchor</topology>
    </subcellularLocation>
</comment>
<feature type="coiled-coil region" evidence="9">
    <location>
        <begin position="347"/>
        <end position="377"/>
    </location>
</feature>
<evidence type="ECO:0000256" key="3">
    <source>
        <dbReference type="ARBA" id="ARBA00022475"/>
    </source>
</evidence>
<evidence type="ECO:0000256" key="1">
    <source>
        <dbReference type="ARBA" id="ARBA00002523"/>
    </source>
</evidence>
<feature type="region of interest" description="Disordered" evidence="10">
    <location>
        <begin position="390"/>
        <end position="421"/>
    </location>
</feature>
<name>A0A1J0R455_9TRYP</name>
<evidence type="ECO:0000256" key="2">
    <source>
        <dbReference type="ARBA" id="ARBA00004609"/>
    </source>
</evidence>
<evidence type="ECO:0000256" key="5">
    <source>
        <dbReference type="ARBA" id="ARBA00022729"/>
    </source>
</evidence>
<evidence type="ECO:0000259" key="12">
    <source>
        <dbReference type="Pfam" id="PF13206"/>
    </source>
</evidence>
<proteinExistence type="predicted"/>
<dbReference type="GO" id="GO:0005886">
    <property type="term" value="C:plasma membrane"/>
    <property type="evidence" value="ECO:0007669"/>
    <property type="project" value="UniProtKB-SubCell"/>
</dbReference>
<dbReference type="InterPro" id="IPR025932">
    <property type="entry name" value="Trypano_VSG_B_N_dom"/>
</dbReference>
<feature type="compositionally biased region" description="Basic and acidic residues" evidence="10">
    <location>
        <begin position="410"/>
        <end position="421"/>
    </location>
</feature>
<evidence type="ECO:0000256" key="11">
    <source>
        <dbReference type="SAM" id="SignalP"/>
    </source>
</evidence>
<dbReference type="SUPFAM" id="SSF118251">
    <property type="entry name" value="Variant surface glycoprotein MITAT 1.2, VSG 221, C-terminal domain"/>
    <property type="match status" value="1"/>
</dbReference>
<accession>A0A1J0R455</accession>
<feature type="chain" id="PRO_5012723750" evidence="11">
    <location>
        <begin position="26"/>
        <end position="496"/>
    </location>
</feature>
<keyword evidence="6" id="KW-0472">Membrane</keyword>
<evidence type="ECO:0000256" key="6">
    <source>
        <dbReference type="ARBA" id="ARBA00023136"/>
    </source>
</evidence>
<dbReference type="VEuPathDB" id="TriTrypDB:Tb1125.11.19400"/>
<evidence type="ECO:0000256" key="8">
    <source>
        <dbReference type="ARBA" id="ARBA00023288"/>
    </source>
</evidence>
<evidence type="ECO:0000313" key="13">
    <source>
        <dbReference type="EMBL" id="APD72615.1"/>
    </source>
</evidence>
<evidence type="ECO:0000256" key="10">
    <source>
        <dbReference type="SAM" id="MobiDB-lite"/>
    </source>
</evidence>
<dbReference type="AlphaFoldDB" id="A0A1J0R455"/>